<reference evidence="1 2" key="1">
    <citation type="journal article" date="2018" name="Arch. Microbiol.">
        <title>New insights into the metabolic potential of the phototrophic purple bacterium Rhodopila globiformis DSM 161(T) from its draft genome sequence and evidence for a vanadium-dependent nitrogenase.</title>
        <authorList>
            <person name="Imhoff J.F."/>
            <person name="Rahn T."/>
            <person name="Kunzel S."/>
            <person name="Neulinger S.C."/>
        </authorList>
    </citation>
    <scope>NUCLEOTIDE SEQUENCE [LARGE SCALE GENOMIC DNA]</scope>
    <source>
        <strain evidence="1 2">DSM 16996</strain>
    </source>
</reference>
<evidence type="ECO:0000313" key="1">
    <source>
        <dbReference type="EMBL" id="PPQ31021.1"/>
    </source>
</evidence>
<organism evidence="1 2">
    <name type="scientific">Rhodoblastus sphagnicola</name>
    <dbReference type="NCBI Taxonomy" id="333368"/>
    <lineage>
        <taxon>Bacteria</taxon>
        <taxon>Pseudomonadati</taxon>
        <taxon>Pseudomonadota</taxon>
        <taxon>Alphaproteobacteria</taxon>
        <taxon>Hyphomicrobiales</taxon>
        <taxon>Rhodoblastaceae</taxon>
        <taxon>Rhodoblastus</taxon>
    </lineage>
</organism>
<comment type="caution">
    <text evidence="1">The sequence shown here is derived from an EMBL/GenBank/DDBJ whole genome shotgun (WGS) entry which is preliminary data.</text>
</comment>
<dbReference type="AlphaFoldDB" id="A0A2S6N8V1"/>
<proteinExistence type="predicted"/>
<keyword evidence="2" id="KW-1185">Reference proteome</keyword>
<name>A0A2S6N8V1_9HYPH</name>
<evidence type="ECO:0000313" key="2">
    <source>
        <dbReference type="Proteomes" id="UP000239089"/>
    </source>
</evidence>
<accession>A0A2S6N8V1</accession>
<dbReference type="EMBL" id="NHSJ01000067">
    <property type="protein sequence ID" value="PPQ31021.1"/>
    <property type="molecule type" value="Genomic_DNA"/>
</dbReference>
<dbReference type="Proteomes" id="UP000239089">
    <property type="component" value="Unassembled WGS sequence"/>
</dbReference>
<protein>
    <submittedName>
        <fullName evidence="1">Uncharacterized protein</fullName>
    </submittedName>
</protein>
<gene>
    <name evidence="1" type="ORF">CCR94_10505</name>
</gene>
<sequence>MAIHACIFSADKATNRRDTADLGHAGAPLGGDVVARQANGAAELAGRHVHQHQIERPLAEQVLVDCGRPTRQDQLITATGANARAFDFDLAAVKATLPLCYAPAMTGPVVATTMARTAESDRVFFHHSRESGQPGRQAQGLEAGADSSFAASSTRADGPTAGDVVGFFMALLSSEDSTPRAYWLKVSNAALPFQQ</sequence>